<evidence type="ECO:0000313" key="1">
    <source>
        <dbReference type="EMBL" id="CAA6822620.1"/>
    </source>
</evidence>
<sequence length="87" mass="10209">MSIRELTRNGSMFANYDYINIEDKKSNEYKGVFISSKYADLVKEFLEKEIAKQKKKKLDDIMQFAGIMDGETNNMSIQEIKSRKEDK</sequence>
<accession>A0A6S6U0D7</accession>
<dbReference type="AlphaFoldDB" id="A0A6S6U0D7"/>
<reference evidence="1" key="1">
    <citation type="submission" date="2020-01" db="EMBL/GenBank/DDBJ databases">
        <authorList>
            <person name="Meier V. D."/>
            <person name="Meier V D."/>
        </authorList>
    </citation>
    <scope>NUCLEOTIDE SEQUENCE</scope>
    <source>
        <strain evidence="1">HLG_WM_MAG_03</strain>
    </source>
</reference>
<proteinExistence type="predicted"/>
<protein>
    <submittedName>
        <fullName evidence="1">Uncharacterized protein</fullName>
    </submittedName>
</protein>
<dbReference type="EMBL" id="CACVAR010000338">
    <property type="protein sequence ID" value="CAA6822620.1"/>
    <property type="molecule type" value="Genomic_DNA"/>
</dbReference>
<gene>
    <name evidence="1" type="ORF">HELGO_WM55939</name>
</gene>
<organism evidence="1">
    <name type="scientific">uncultured Sulfurovum sp</name>
    <dbReference type="NCBI Taxonomy" id="269237"/>
    <lineage>
        <taxon>Bacteria</taxon>
        <taxon>Pseudomonadati</taxon>
        <taxon>Campylobacterota</taxon>
        <taxon>Epsilonproteobacteria</taxon>
        <taxon>Campylobacterales</taxon>
        <taxon>Sulfurovaceae</taxon>
        <taxon>Sulfurovum</taxon>
        <taxon>environmental samples</taxon>
    </lineage>
</organism>
<name>A0A6S6U0D7_9BACT</name>